<sequence length="138" mass="15434">MRGCIKQPPVVKAHPGPLGRECLVGKLSSYSVSLSRCYPVDEPSDDNAVIPTNGEIAAFLSGLNRCQVLRHEADDGPFYRWPLTTRIHERMETRRTTTVELGYNGAPPRCAEAFADRLRSLFVQPVWLHALSETARIE</sequence>
<gene>
    <name evidence="1" type="ORF">N7537_010701</name>
</gene>
<evidence type="ECO:0000313" key="1">
    <source>
        <dbReference type="EMBL" id="KAJ5588023.1"/>
    </source>
</evidence>
<accession>A0AAD6DKD0</accession>
<dbReference type="Proteomes" id="UP001213799">
    <property type="component" value="Unassembled WGS sequence"/>
</dbReference>
<reference evidence="1" key="1">
    <citation type="journal article" date="2023" name="IMA Fungus">
        <title>Comparative genomic study of the Penicillium genus elucidates a diverse pangenome and 15 lateral gene transfer events.</title>
        <authorList>
            <person name="Petersen C."/>
            <person name="Sorensen T."/>
            <person name="Nielsen M.R."/>
            <person name="Sondergaard T.E."/>
            <person name="Sorensen J.L."/>
            <person name="Fitzpatrick D.A."/>
            <person name="Frisvad J.C."/>
            <person name="Nielsen K.L."/>
        </authorList>
    </citation>
    <scope>NUCLEOTIDE SEQUENCE</scope>
    <source>
        <strain evidence="1">IBT 12815</strain>
    </source>
</reference>
<dbReference type="AlphaFoldDB" id="A0AAD6DKD0"/>
<evidence type="ECO:0000313" key="2">
    <source>
        <dbReference type="Proteomes" id="UP001213799"/>
    </source>
</evidence>
<proteinExistence type="predicted"/>
<organism evidence="1 2">
    <name type="scientific">Penicillium hordei</name>
    <dbReference type="NCBI Taxonomy" id="40994"/>
    <lineage>
        <taxon>Eukaryota</taxon>
        <taxon>Fungi</taxon>
        <taxon>Dikarya</taxon>
        <taxon>Ascomycota</taxon>
        <taxon>Pezizomycotina</taxon>
        <taxon>Eurotiomycetes</taxon>
        <taxon>Eurotiomycetidae</taxon>
        <taxon>Eurotiales</taxon>
        <taxon>Aspergillaceae</taxon>
        <taxon>Penicillium</taxon>
    </lineage>
</organism>
<name>A0AAD6DKD0_9EURO</name>
<keyword evidence="2" id="KW-1185">Reference proteome</keyword>
<comment type="caution">
    <text evidence="1">The sequence shown here is derived from an EMBL/GenBank/DDBJ whole genome shotgun (WGS) entry which is preliminary data.</text>
</comment>
<dbReference type="GeneID" id="81591997"/>
<dbReference type="EMBL" id="JAQJAE010000006">
    <property type="protein sequence ID" value="KAJ5588023.1"/>
    <property type="molecule type" value="Genomic_DNA"/>
</dbReference>
<protein>
    <submittedName>
        <fullName evidence="1">Uncharacterized protein</fullName>
    </submittedName>
</protein>
<reference evidence="1" key="2">
    <citation type="submission" date="2023-01" db="EMBL/GenBank/DDBJ databases">
        <authorList>
            <person name="Petersen C."/>
        </authorList>
    </citation>
    <scope>NUCLEOTIDE SEQUENCE</scope>
    <source>
        <strain evidence="1">IBT 12815</strain>
    </source>
</reference>
<dbReference type="RefSeq" id="XP_056747042.1">
    <property type="nucleotide sequence ID" value="XM_056901755.1"/>
</dbReference>